<feature type="region of interest" description="Disordered" evidence="1">
    <location>
        <begin position="182"/>
        <end position="257"/>
    </location>
</feature>
<name>A0AAV9VSY7_9PEZI</name>
<evidence type="ECO:0000256" key="1">
    <source>
        <dbReference type="SAM" id="MobiDB-lite"/>
    </source>
</evidence>
<feature type="region of interest" description="Disordered" evidence="1">
    <location>
        <begin position="329"/>
        <end position="359"/>
    </location>
</feature>
<evidence type="ECO:0000313" key="2">
    <source>
        <dbReference type="EMBL" id="KAK6495887.1"/>
    </source>
</evidence>
<feature type="region of interest" description="Disordered" evidence="1">
    <location>
        <begin position="266"/>
        <end position="285"/>
    </location>
</feature>
<feature type="compositionally biased region" description="Low complexity" evidence="1">
    <location>
        <begin position="329"/>
        <end position="339"/>
    </location>
</feature>
<feature type="region of interest" description="Disordered" evidence="1">
    <location>
        <begin position="97"/>
        <end position="151"/>
    </location>
</feature>
<keyword evidence="3" id="KW-1185">Reference proteome</keyword>
<accession>A0AAV9VSY7</accession>
<comment type="caution">
    <text evidence="2">The sequence shown here is derived from an EMBL/GenBank/DDBJ whole genome shotgun (WGS) entry which is preliminary data.</text>
</comment>
<feature type="compositionally biased region" description="Polar residues" evidence="1">
    <location>
        <begin position="133"/>
        <end position="151"/>
    </location>
</feature>
<reference evidence="2 3" key="1">
    <citation type="submission" date="2023-08" db="EMBL/GenBank/DDBJ databases">
        <authorList>
            <person name="Palmer J.M."/>
        </authorList>
    </citation>
    <scope>NUCLEOTIDE SEQUENCE [LARGE SCALE GENOMIC DNA]</scope>
    <source>
        <strain evidence="2 3">TWF481</strain>
    </source>
</reference>
<dbReference type="AlphaFoldDB" id="A0AAV9VSY7"/>
<feature type="compositionally biased region" description="Polar residues" evidence="1">
    <location>
        <begin position="245"/>
        <end position="257"/>
    </location>
</feature>
<protein>
    <submittedName>
        <fullName evidence="2">Uncharacterized protein</fullName>
    </submittedName>
</protein>
<organism evidence="2 3">
    <name type="scientific">Arthrobotrys musiformis</name>
    <dbReference type="NCBI Taxonomy" id="47236"/>
    <lineage>
        <taxon>Eukaryota</taxon>
        <taxon>Fungi</taxon>
        <taxon>Dikarya</taxon>
        <taxon>Ascomycota</taxon>
        <taxon>Pezizomycotina</taxon>
        <taxon>Orbiliomycetes</taxon>
        <taxon>Orbiliales</taxon>
        <taxon>Orbiliaceae</taxon>
        <taxon>Arthrobotrys</taxon>
    </lineage>
</organism>
<dbReference type="EMBL" id="JAVHJL010000012">
    <property type="protein sequence ID" value="KAK6495887.1"/>
    <property type="molecule type" value="Genomic_DNA"/>
</dbReference>
<feature type="compositionally biased region" description="Basic residues" evidence="1">
    <location>
        <begin position="194"/>
        <end position="208"/>
    </location>
</feature>
<proteinExistence type="predicted"/>
<sequence length="524" mass="57680">MYVADFKYVKDHLFNPDEWEALAIDSRWTGEDGHVSYTIIYRDGHTRVVDADDILDHVDPQILEDFENDLFAREENPETWYFPKLKFPGGAFAGGTGITSGATKATSGRGRKREAKKFLDNRYKPGTPKEQPRSQTVTGDPIPTSQYNPLNTTEAEVLEIPNKDKSDNEVWDGELKVENTGLRMWSSTPSGPRKMLKPTRAAAKRGRGSHPTPACSSNPKQTQFDHISGSDSVKASATSREKQHSQGSKNTPKVYNCASSSEDTLAGLTTPLPAKSPPTQWNPNRAKGDLKVIPSNISSTLPNSPLIRPPSPSYLATLLRPLSPADIPTASTNISSTSTSHHHPFSATGQTAPADLEHPKKCRRIQFVLDGPEEDSLKSKIALANRYPAQTLGNSAKGKHSENHKPAEKLDFENNKKIPSNGIDRVMDKNKIIFKKSRHCHVRLHNPGPTELCVRPENIPNKDVKQKAQDIGAGLVQSGHDSRLVEDNISTLLQCDGLRLTLEGPGGLVYIGRVWNINPVVNHT</sequence>
<dbReference type="Proteomes" id="UP001370758">
    <property type="component" value="Unassembled WGS sequence"/>
</dbReference>
<feature type="compositionally biased region" description="Polar residues" evidence="1">
    <location>
        <begin position="214"/>
        <end position="238"/>
    </location>
</feature>
<gene>
    <name evidence="2" type="ORF">TWF481_002932</name>
</gene>
<evidence type="ECO:0000313" key="3">
    <source>
        <dbReference type="Proteomes" id="UP001370758"/>
    </source>
</evidence>